<gene>
    <name evidence="1" type="ORF">JOQ06_004657</name>
</gene>
<evidence type="ECO:0000313" key="1">
    <source>
        <dbReference type="EMBL" id="KAJ4929036.1"/>
    </source>
</evidence>
<dbReference type="PANTHER" id="PTHR33244:SF3">
    <property type="entry name" value="PEPTIDASE A2 DOMAIN-CONTAINING PROTEIN"/>
    <property type="match status" value="1"/>
</dbReference>
<sequence length="189" mass="20994">QQGYVWSKTRVVTGLLVSHHQWAETWEQSGGGVRDWPERLIMSSHKGEIVKQKDTSEKAKQAFYYNRRHGARHLPALQPGDTVYTKSWKTPAIVSKECVTPRSYLINAQEGAVLRRNRLHLRAEPTSRPAQHIPLTPAESAVAISQPVSANTPETVTLKPSEVTTHTPTPGCVQTRSGCVSKPATRLDL</sequence>
<feature type="non-terminal residue" evidence="1">
    <location>
        <position position="189"/>
    </location>
</feature>
<protein>
    <submittedName>
        <fullName evidence="1">Uncharacterized protein</fullName>
    </submittedName>
</protein>
<proteinExistence type="predicted"/>
<organism evidence="1 2">
    <name type="scientific">Pogonophryne albipinna</name>
    <dbReference type="NCBI Taxonomy" id="1090488"/>
    <lineage>
        <taxon>Eukaryota</taxon>
        <taxon>Metazoa</taxon>
        <taxon>Chordata</taxon>
        <taxon>Craniata</taxon>
        <taxon>Vertebrata</taxon>
        <taxon>Euteleostomi</taxon>
        <taxon>Actinopterygii</taxon>
        <taxon>Neopterygii</taxon>
        <taxon>Teleostei</taxon>
        <taxon>Neoteleostei</taxon>
        <taxon>Acanthomorphata</taxon>
        <taxon>Eupercaria</taxon>
        <taxon>Perciformes</taxon>
        <taxon>Notothenioidei</taxon>
        <taxon>Pogonophryne</taxon>
    </lineage>
</organism>
<dbReference type="EMBL" id="JAPTMU010000017">
    <property type="protein sequence ID" value="KAJ4929036.1"/>
    <property type="molecule type" value="Genomic_DNA"/>
</dbReference>
<dbReference type="AlphaFoldDB" id="A0AAD6FBW5"/>
<dbReference type="PANTHER" id="PTHR33244">
    <property type="entry name" value="INTEGRASE CATALYTIC DOMAIN-CONTAINING PROTEIN-RELATED"/>
    <property type="match status" value="1"/>
</dbReference>
<comment type="caution">
    <text evidence="1">The sequence shown here is derived from an EMBL/GenBank/DDBJ whole genome shotgun (WGS) entry which is preliminary data.</text>
</comment>
<keyword evidence="2" id="KW-1185">Reference proteome</keyword>
<dbReference type="Proteomes" id="UP001219934">
    <property type="component" value="Unassembled WGS sequence"/>
</dbReference>
<reference evidence="1" key="1">
    <citation type="submission" date="2022-11" db="EMBL/GenBank/DDBJ databases">
        <title>Chromosome-level genome of Pogonophryne albipinna.</title>
        <authorList>
            <person name="Jo E."/>
        </authorList>
    </citation>
    <scope>NUCLEOTIDE SEQUENCE</scope>
    <source>
        <strain evidence="1">SGF0006</strain>
        <tissue evidence="1">Muscle</tissue>
    </source>
</reference>
<evidence type="ECO:0000313" key="2">
    <source>
        <dbReference type="Proteomes" id="UP001219934"/>
    </source>
</evidence>
<name>A0AAD6FBW5_9TELE</name>
<accession>A0AAD6FBW5</accession>